<evidence type="ECO:0000259" key="2">
    <source>
        <dbReference type="PROSITE" id="PS51352"/>
    </source>
</evidence>
<dbReference type="SUPFAM" id="SSF52833">
    <property type="entry name" value="Thioredoxin-like"/>
    <property type="match status" value="1"/>
</dbReference>
<dbReference type="EMBL" id="VWRN01000047">
    <property type="protein sequence ID" value="KAA6120117.1"/>
    <property type="molecule type" value="Genomic_DNA"/>
</dbReference>
<protein>
    <submittedName>
        <fullName evidence="3">Thioredoxin fold domain-containing protein</fullName>
    </submittedName>
</protein>
<dbReference type="Proteomes" id="UP000324324">
    <property type="component" value="Unassembled WGS sequence"/>
</dbReference>
<dbReference type="InterPro" id="IPR036249">
    <property type="entry name" value="Thioredoxin-like_sf"/>
</dbReference>
<proteinExistence type="predicted"/>
<dbReference type="PROSITE" id="PS51352">
    <property type="entry name" value="THIOREDOXIN_2"/>
    <property type="match status" value="1"/>
</dbReference>
<dbReference type="Gene3D" id="3.40.30.10">
    <property type="entry name" value="Glutaredoxin"/>
    <property type="match status" value="1"/>
</dbReference>
<dbReference type="Pfam" id="PF13098">
    <property type="entry name" value="Thioredoxin_2"/>
    <property type="match status" value="1"/>
</dbReference>
<feature type="chain" id="PRO_5024310575" evidence="1">
    <location>
        <begin position="26"/>
        <end position="162"/>
    </location>
</feature>
<evidence type="ECO:0000256" key="1">
    <source>
        <dbReference type="SAM" id="SignalP"/>
    </source>
</evidence>
<feature type="signal peptide" evidence="1">
    <location>
        <begin position="1"/>
        <end position="25"/>
    </location>
</feature>
<sequence length="162" mass="16748">MFVAPLVALPVAGLSLALAAPSVQAASPAHLPAVADLAAETRSASLRGEPLVVLVTLPNCGYCEAVRRNYLGPQATAGQLTARELDMSAATPIRDADGRATTARAWAREHGIRFAPTVLFLDGKGRPAAPPLRGMQPDFYGAYLEQSLDTARAAMAAGAGGR</sequence>
<dbReference type="InterPro" id="IPR012336">
    <property type="entry name" value="Thioredoxin-like_fold"/>
</dbReference>
<feature type="domain" description="Thioredoxin" evidence="2">
    <location>
        <begin position="14"/>
        <end position="153"/>
    </location>
</feature>
<keyword evidence="1" id="KW-0732">Signal</keyword>
<organism evidence="3 4">
    <name type="scientific">Cupriavidus cauae</name>
    <dbReference type="NCBI Taxonomy" id="2608999"/>
    <lineage>
        <taxon>Bacteria</taxon>
        <taxon>Pseudomonadati</taxon>
        <taxon>Pseudomonadota</taxon>
        <taxon>Betaproteobacteria</taxon>
        <taxon>Burkholderiales</taxon>
        <taxon>Burkholderiaceae</taxon>
        <taxon>Cupriavidus</taxon>
    </lineage>
</organism>
<reference evidence="3 4" key="1">
    <citation type="submission" date="2019-09" db="EMBL/GenBank/DDBJ databases">
        <title>Isolation of a novel species in the genus Cupriavidus from patients with sepsis using whole genome sequencing.</title>
        <authorList>
            <person name="Kweon O.J."/>
            <person name="Lee M.-K."/>
        </authorList>
    </citation>
    <scope>NUCLEOTIDE SEQUENCE [LARGE SCALE GENOMIC DNA]</scope>
    <source>
        <strain evidence="3 4">MKL-01</strain>
    </source>
</reference>
<comment type="caution">
    <text evidence="3">The sequence shown here is derived from an EMBL/GenBank/DDBJ whole genome shotgun (WGS) entry which is preliminary data.</text>
</comment>
<evidence type="ECO:0000313" key="4">
    <source>
        <dbReference type="Proteomes" id="UP000324324"/>
    </source>
</evidence>
<dbReference type="AlphaFoldDB" id="A0A5M8A8P8"/>
<dbReference type="InterPro" id="IPR013766">
    <property type="entry name" value="Thioredoxin_domain"/>
</dbReference>
<name>A0A5M8A8P8_9BURK</name>
<keyword evidence="4" id="KW-1185">Reference proteome</keyword>
<accession>A0A5M8A8P8</accession>
<evidence type="ECO:0000313" key="3">
    <source>
        <dbReference type="EMBL" id="KAA6120117.1"/>
    </source>
</evidence>
<gene>
    <name evidence="3" type="ORF">F1599_18090</name>
</gene>